<dbReference type="Proteomes" id="UP000265520">
    <property type="component" value="Unassembled WGS sequence"/>
</dbReference>
<keyword evidence="2" id="KW-1185">Reference proteome</keyword>
<evidence type="ECO:0000313" key="2">
    <source>
        <dbReference type="Proteomes" id="UP000265520"/>
    </source>
</evidence>
<proteinExistence type="predicted"/>
<comment type="caution">
    <text evidence="1">The sequence shown here is derived from an EMBL/GenBank/DDBJ whole genome shotgun (WGS) entry which is preliminary data.</text>
</comment>
<evidence type="ECO:0000313" key="1">
    <source>
        <dbReference type="EMBL" id="MCI61100.1"/>
    </source>
</evidence>
<dbReference type="EMBL" id="LXQA010593567">
    <property type="protein sequence ID" value="MCI61100.1"/>
    <property type="molecule type" value="Genomic_DNA"/>
</dbReference>
<name>A0A392TLU8_9FABA</name>
<dbReference type="AlphaFoldDB" id="A0A392TLU8"/>
<organism evidence="1 2">
    <name type="scientific">Trifolium medium</name>
    <dbReference type="NCBI Taxonomy" id="97028"/>
    <lineage>
        <taxon>Eukaryota</taxon>
        <taxon>Viridiplantae</taxon>
        <taxon>Streptophyta</taxon>
        <taxon>Embryophyta</taxon>
        <taxon>Tracheophyta</taxon>
        <taxon>Spermatophyta</taxon>
        <taxon>Magnoliopsida</taxon>
        <taxon>eudicotyledons</taxon>
        <taxon>Gunneridae</taxon>
        <taxon>Pentapetalae</taxon>
        <taxon>rosids</taxon>
        <taxon>fabids</taxon>
        <taxon>Fabales</taxon>
        <taxon>Fabaceae</taxon>
        <taxon>Papilionoideae</taxon>
        <taxon>50 kb inversion clade</taxon>
        <taxon>NPAAA clade</taxon>
        <taxon>Hologalegina</taxon>
        <taxon>IRL clade</taxon>
        <taxon>Trifolieae</taxon>
        <taxon>Trifolium</taxon>
    </lineage>
</organism>
<reference evidence="1 2" key="1">
    <citation type="journal article" date="2018" name="Front. Plant Sci.">
        <title>Red Clover (Trifolium pratense) and Zigzag Clover (T. medium) - A Picture of Genomic Similarities and Differences.</title>
        <authorList>
            <person name="Dluhosova J."/>
            <person name="Istvanek J."/>
            <person name="Nedelnik J."/>
            <person name="Repkova J."/>
        </authorList>
    </citation>
    <scope>NUCLEOTIDE SEQUENCE [LARGE SCALE GENOMIC DNA]</scope>
    <source>
        <strain evidence="2">cv. 10/8</strain>
        <tissue evidence="1">Leaf</tissue>
    </source>
</reference>
<sequence length="36" mass="3542">MLVDRGGCGLECWQLGMGLRVADSGMEVGGGLCGGG</sequence>
<protein>
    <submittedName>
        <fullName evidence="1">Uncharacterized protein</fullName>
    </submittedName>
</protein>
<accession>A0A392TLU8</accession>
<feature type="non-terminal residue" evidence="1">
    <location>
        <position position="36"/>
    </location>
</feature>